<organism evidence="1 2">
    <name type="scientific">Conidiobolus coronatus (strain ATCC 28846 / CBS 209.66 / NRRL 28638)</name>
    <name type="common">Delacroixia coronata</name>
    <dbReference type="NCBI Taxonomy" id="796925"/>
    <lineage>
        <taxon>Eukaryota</taxon>
        <taxon>Fungi</taxon>
        <taxon>Fungi incertae sedis</taxon>
        <taxon>Zoopagomycota</taxon>
        <taxon>Entomophthoromycotina</taxon>
        <taxon>Entomophthoromycetes</taxon>
        <taxon>Entomophthorales</taxon>
        <taxon>Ancylistaceae</taxon>
        <taxon>Conidiobolus</taxon>
    </lineage>
</organism>
<accession>A0A137NRZ0</accession>
<gene>
    <name evidence="1" type="ORF">CONCODRAFT_12866</name>
</gene>
<proteinExistence type="predicted"/>
<reference evidence="1 2" key="1">
    <citation type="journal article" date="2015" name="Genome Biol. Evol.">
        <title>Phylogenomic analyses indicate that early fungi evolved digesting cell walls of algal ancestors of land plants.</title>
        <authorList>
            <person name="Chang Y."/>
            <person name="Wang S."/>
            <person name="Sekimoto S."/>
            <person name="Aerts A.L."/>
            <person name="Choi C."/>
            <person name="Clum A."/>
            <person name="LaButti K.M."/>
            <person name="Lindquist E.A."/>
            <person name="Yee Ngan C."/>
            <person name="Ohm R.A."/>
            <person name="Salamov A.A."/>
            <person name="Grigoriev I.V."/>
            <person name="Spatafora J.W."/>
            <person name="Berbee M.L."/>
        </authorList>
    </citation>
    <scope>NUCLEOTIDE SEQUENCE [LARGE SCALE GENOMIC DNA]</scope>
    <source>
        <strain evidence="1 2">NRRL 28638</strain>
    </source>
</reference>
<name>A0A137NRZ0_CONC2</name>
<evidence type="ECO:0008006" key="3">
    <source>
        <dbReference type="Google" id="ProtNLM"/>
    </source>
</evidence>
<dbReference type="Proteomes" id="UP000070444">
    <property type="component" value="Unassembled WGS sequence"/>
</dbReference>
<protein>
    <recommendedName>
        <fullName evidence="3">F-box domain-containing protein</fullName>
    </recommendedName>
</protein>
<dbReference type="EMBL" id="KQ964865">
    <property type="protein sequence ID" value="KXN65521.1"/>
    <property type="molecule type" value="Genomic_DNA"/>
</dbReference>
<keyword evidence="2" id="KW-1185">Reference proteome</keyword>
<evidence type="ECO:0000313" key="2">
    <source>
        <dbReference type="Proteomes" id="UP000070444"/>
    </source>
</evidence>
<sequence>MSVGTEFIIVIVKAPLTRYLSKLDILHLSLTNKGIRIKLYPLIFNDLIIEIRALRKHPSYFNQKKYHQFNNLTYIEKLRLVRKYGFNKDLAYKELYIDSFIEELNNNLSPASNHCKSLTLYNLDRSCWCQVPCHNFINLLTKLKSLDILIMECTNLILNKSEDPNLARNLKFPILLKELTYLSVRLGITDCYQLKPKQIIHSIKLDYYIEDLEIAPQALPNLTYFKFYDNGRGARKLEEFMALNPNVEYIDDFLVSEY</sequence>
<evidence type="ECO:0000313" key="1">
    <source>
        <dbReference type="EMBL" id="KXN65521.1"/>
    </source>
</evidence>
<dbReference type="AlphaFoldDB" id="A0A137NRZ0"/>